<evidence type="ECO:0000313" key="1">
    <source>
        <dbReference type="EMBL" id="MCL7041362.1"/>
    </source>
</evidence>
<dbReference type="EMBL" id="JAJJMA010330040">
    <property type="protein sequence ID" value="MCL7050640.1"/>
    <property type="molecule type" value="Genomic_DNA"/>
</dbReference>
<evidence type="ECO:0000313" key="3">
    <source>
        <dbReference type="Proteomes" id="UP001177140"/>
    </source>
</evidence>
<protein>
    <submittedName>
        <fullName evidence="1">Uncharacterized protein</fullName>
    </submittedName>
</protein>
<gene>
    <name evidence="2" type="ORF">MKW94_007694</name>
    <name evidence="1" type="ORF">MKW94_023161</name>
</gene>
<keyword evidence="3" id="KW-1185">Reference proteome</keyword>
<name>A0AA41VHG8_PAPNU</name>
<organism evidence="1 3">
    <name type="scientific">Papaver nudicaule</name>
    <name type="common">Iceland poppy</name>
    <dbReference type="NCBI Taxonomy" id="74823"/>
    <lineage>
        <taxon>Eukaryota</taxon>
        <taxon>Viridiplantae</taxon>
        <taxon>Streptophyta</taxon>
        <taxon>Embryophyta</taxon>
        <taxon>Tracheophyta</taxon>
        <taxon>Spermatophyta</taxon>
        <taxon>Magnoliopsida</taxon>
        <taxon>Ranunculales</taxon>
        <taxon>Papaveraceae</taxon>
        <taxon>Papaveroideae</taxon>
        <taxon>Papaver</taxon>
    </lineage>
</organism>
<dbReference type="Proteomes" id="UP001177140">
    <property type="component" value="Unassembled WGS sequence"/>
</dbReference>
<reference evidence="1" key="1">
    <citation type="submission" date="2022-03" db="EMBL/GenBank/DDBJ databases">
        <title>A functionally conserved STORR gene fusion in Papaver species that diverged 16.8 million years ago.</title>
        <authorList>
            <person name="Catania T."/>
        </authorList>
    </citation>
    <scope>NUCLEOTIDE SEQUENCE</scope>
    <source>
        <strain evidence="1">S-191538</strain>
    </source>
</reference>
<dbReference type="EMBL" id="JAJJMA010222989">
    <property type="protein sequence ID" value="MCL7041362.1"/>
    <property type="molecule type" value="Genomic_DNA"/>
</dbReference>
<dbReference type="AlphaFoldDB" id="A0AA41VHG8"/>
<evidence type="ECO:0000313" key="2">
    <source>
        <dbReference type="EMBL" id="MCL7050640.1"/>
    </source>
</evidence>
<sequence length="99" mass="12082">MASKPGILTEWPWTRTFWKYILLAPFVLDSVSPLFLEDNSRKWDWSYFLTSPFLLWRVINNQLWISYSRFRTSKSKNRILDKPIEFDQVDRESNWYANL</sequence>
<comment type="caution">
    <text evidence="1">The sequence shown here is derived from an EMBL/GenBank/DDBJ whole genome shotgun (WGS) entry which is preliminary data.</text>
</comment>
<proteinExistence type="predicted"/>
<accession>A0AA41VHG8</accession>